<evidence type="ECO:0000313" key="6">
    <source>
        <dbReference type="EMBL" id="CAH3195864.1"/>
    </source>
</evidence>
<accession>A0ABN8SWE5</accession>
<sequence>MASHFVSRHLIAGDFDSFALKKYGRVATLEGINATIAEYQNVTYFRLDGHYINASVLLSDLLAGNGMIHVIDKIMWHVGDYQETRSKSSLQVLFSQSRFKVFASLLQSSGIASELSGLGAQFTLLAPVNSAFKAIDNSTMRFLTDTDAVSIAVWEA</sequence>
<dbReference type="SUPFAM" id="SSF82153">
    <property type="entry name" value="FAS1 domain"/>
    <property type="match status" value="2"/>
</dbReference>
<dbReference type="PANTHER" id="PTHR24038:SF11">
    <property type="entry name" value="INTEGRIN BETA-LIKE PROTEIN E"/>
    <property type="match status" value="1"/>
</dbReference>
<organism evidence="6 7">
    <name type="scientific">Porites evermanni</name>
    <dbReference type="NCBI Taxonomy" id="104178"/>
    <lineage>
        <taxon>Eukaryota</taxon>
        <taxon>Metazoa</taxon>
        <taxon>Cnidaria</taxon>
        <taxon>Anthozoa</taxon>
        <taxon>Hexacorallia</taxon>
        <taxon>Scleractinia</taxon>
        <taxon>Fungiina</taxon>
        <taxon>Poritidae</taxon>
        <taxon>Porites</taxon>
    </lineage>
</organism>
<evidence type="ECO:0000259" key="5">
    <source>
        <dbReference type="PROSITE" id="PS50213"/>
    </source>
</evidence>
<dbReference type="PROSITE" id="PS50213">
    <property type="entry name" value="FAS1"/>
    <property type="match status" value="2"/>
</dbReference>
<dbReference type="EMBL" id="CALNXI010004459">
    <property type="protein sequence ID" value="CAH3195864.1"/>
    <property type="molecule type" value="Genomic_DNA"/>
</dbReference>
<evidence type="ECO:0000256" key="3">
    <source>
        <dbReference type="ARBA" id="ARBA00023157"/>
    </source>
</evidence>
<keyword evidence="4" id="KW-0325">Glycoprotein</keyword>
<evidence type="ECO:0000313" key="7">
    <source>
        <dbReference type="Proteomes" id="UP001159427"/>
    </source>
</evidence>
<dbReference type="InterPro" id="IPR000782">
    <property type="entry name" value="FAS1_domain"/>
</dbReference>
<reference evidence="6 7" key="1">
    <citation type="submission" date="2022-05" db="EMBL/GenBank/DDBJ databases">
        <authorList>
            <consortium name="Genoscope - CEA"/>
            <person name="William W."/>
        </authorList>
    </citation>
    <scope>NUCLEOTIDE SEQUENCE [LARGE SCALE GENOMIC DNA]</scope>
</reference>
<protein>
    <recommendedName>
        <fullName evidence="5">FAS1 domain-containing protein</fullName>
    </recommendedName>
</protein>
<name>A0ABN8SWE5_9CNID</name>
<proteinExistence type="predicted"/>
<gene>
    <name evidence="6" type="ORF">PEVE_00031241</name>
</gene>
<keyword evidence="2" id="KW-0472">Membrane</keyword>
<dbReference type="Pfam" id="PF02469">
    <property type="entry name" value="Fasciclin"/>
    <property type="match status" value="2"/>
</dbReference>
<dbReference type="InterPro" id="IPR036378">
    <property type="entry name" value="FAS1_dom_sf"/>
</dbReference>
<feature type="domain" description="FAS1" evidence="5">
    <location>
        <begin position="1"/>
        <end position="75"/>
    </location>
</feature>
<feature type="domain" description="FAS1" evidence="5">
    <location>
        <begin position="86"/>
        <end position="156"/>
    </location>
</feature>
<dbReference type="Gene3D" id="2.30.180.10">
    <property type="entry name" value="FAS1 domain"/>
    <property type="match status" value="2"/>
</dbReference>
<dbReference type="PANTHER" id="PTHR24038">
    <property type="entry name" value="STABILIN"/>
    <property type="match status" value="1"/>
</dbReference>
<dbReference type="Proteomes" id="UP001159427">
    <property type="component" value="Unassembled WGS sequence"/>
</dbReference>
<comment type="caution">
    <text evidence="6">The sequence shown here is derived from an EMBL/GenBank/DDBJ whole genome shotgun (WGS) entry which is preliminary data.</text>
</comment>
<keyword evidence="7" id="KW-1185">Reference proteome</keyword>
<evidence type="ECO:0000256" key="2">
    <source>
        <dbReference type="ARBA" id="ARBA00023136"/>
    </source>
</evidence>
<comment type="subcellular location">
    <subcellularLocation>
        <location evidence="1">Membrane</location>
    </subcellularLocation>
</comment>
<keyword evidence="3" id="KW-1015">Disulfide bond</keyword>
<evidence type="ECO:0000256" key="4">
    <source>
        <dbReference type="ARBA" id="ARBA00023180"/>
    </source>
</evidence>
<evidence type="ECO:0000256" key="1">
    <source>
        <dbReference type="ARBA" id="ARBA00004370"/>
    </source>
</evidence>